<dbReference type="EMBL" id="JAMYWD010000009">
    <property type="protein sequence ID" value="KAJ4960134.1"/>
    <property type="molecule type" value="Genomic_DNA"/>
</dbReference>
<name>A0A9Q0H6I6_9MAGN</name>
<dbReference type="AlphaFoldDB" id="A0A9Q0H6I6"/>
<organism evidence="1 2">
    <name type="scientific">Protea cynaroides</name>
    <dbReference type="NCBI Taxonomy" id="273540"/>
    <lineage>
        <taxon>Eukaryota</taxon>
        <taxon>Viridiplantae</taxon>
        <taxon>Streptophyta</taxon>
        <taxon>Embryophyta</taxon>
        <taxon>Tracheophyta</taxon>
        <taxon>Spermatophyta</taxon>
        <taxon>Magnoliopsida</taxon>
        <taxon>Proteales</taxon>
        <taxon>Proteaceae</taxon>
        <taxon>Protea</taxon>
    </lineage>
</organism>
<keyword evidence="2" id="KW-1185">Reference proteome</keyword>
<comment type="caution">
    <text evidence="1">The sequence shown here is derived from an EMBL/GenBank/DDBJ whole genome shotgun (WGS) entry which is preliminary data.</text>
</comment>
<dbReference type="Proteomes" id="UP001141806">
    <property type="component" value="Unassembled WGS sequence"/>
</dbReference>
<proteinExistence type="predicted"/>
<accession>A0A9Q0H6I6</accession>
<protein>
    <submittedName>
        <fullName evidence="1">Uncharacterized protein</fullName>
    </submittedName>
</protein>
<evidence type="ECO:0000313" key="2">
    <source>
        <dbReference type="Proteomes" id="UP001141806"/>
    </source>
</evidence>
<sequence length="125" mass="14382">MRISFKSLVKRENVKTMDSKAKRQKGLDMEGPKVESVEVPEGTFVPRWDVHVTNTVLHDTGVVEQLLTRGVLALNGDHIAAMSKEEFKTSFFQSRAREMTTSSFCGGRWRRFKWRTRSSTKQMSK</sequence>
<reference evidence="1" key="1">
    <citation type="journal article" date="2023" name="Plant J.">
        <title>The genome of the king protea, Protea cynaroides.</title>
        <authorList>
            <person name="Chang J."/>
            <person name="Duong T.A."/>
            <person name="Schoeman C."/>
            <person name="Ma X."/>
            <person name="Roodt D."/>
            <person name="Barker N."/>
            <person name="Li Z."/>
            <person name="Van de Peer Y."/>
            <person name="Mizrachi E."/>
        </authorList>
    </citation>
    <scope>NUCLEOTIDE SEQUENCE</scope>
    <source>
        <tissue evidence="1">Young leaves</tissue>
    </source>
</reference>
<evidence type="ECO:0000313" key="1">
    <source>
        <dbReference type="EMBL" id="KAJ4960134.1"/>
    </source>
</evidence>
<gene>
    <name evidence="1" type="ORF">NE237_020044</name>
</gene>